<feature type="compositionally biased region" description="Basic and acidic residues" evidence="8">
    <location>
        <begin position="800"/>
        <end position="810"/>
    </location>
</feature>
<evidence type="ECO:0000256" key="5">
    <source>
        <dbReference type="ARBA" id="ARBA00022777"/>
    </source>
</evidence>
<protein>
    <submittedName>
        <fullName evidence="10">Pkinase-domain-containing protein</fullName>
    </submittedName>
</protein>
<keyword evidence="3" id="KW-0808">Transferase</keyword>
<feature type="region of interest" description="Disordered" evidence="8">
    <location>
        <begin position="425"/>
        <end position="466"/>
    </location>
</feature>
<dbReference type="PROSITE" id="PS00108">
    <property type="entry name" value="PROTEIN_KINASE_ST"/>
    <property type="match status" value="1"/>
</dbReference>
<feature type="compositionally biased region" description="Polar residues" evidence="8">
    <location>
        <begin position="644"/>
        <end position="659"/>
    </location>
</feature>
<keyword evidence="4 7" id="KW-0547">Nucleotide-binding</keyword>
<dbReference type="PANTHER" id="PTHR11584:SF369">
    <property type="entry name" value="MITOGEN-ACTIVATED PROTEIN KINASE KINASE KINASE 19-RELATED"/>
    <property type="match status" value="1"/>
</dbReference>
<feature type="domain" description="Protein kinase" evidence="9">
    <location>
        <begin position="1760"/>
        <end position="2027"/>
    </location>
</feature>
<dbReference type="RefSeq" id="XP_025345608.1">
    <property type="nucleotide sequence ID" value="XM_025495494.1"/>
</dbReference>
<feature type="compositionally biased region" description="Low complexity" evidence="8">
    <location>
        <begin position="1601"/>
        <end position="1641"/>
    </location>
</feature>
<dbReference type="GeneID" id="37017228"/>
<dbReference type="InterPro" id="IPR017441">
    <property type="entry name" value="Protein_kinase_ATP_BS"/>
</dbReference>
<evidence type="ECO:0000256" key="8">
    <source>
        <dbReference type="SAM" id="MobiDB-lite"/>
    </source>
</evidence>
<name>A0A316U0Q8_9BASI</name>
<dbReference type="FunFam" id="3.30.200.20:FF:000387">
    <property type="entry name" value="Serine/threonine-protein kinase STE11"/>
    <property type="match status" value="1"/>
</dbReference>
<feature type="compositionally biased region" description="Low complexity" evidence="8">
    <location>
        <begin position="1456"/>
        <end position="1470"/>
    </location>
</feature>
<feature type="region of interest" description="Disordered" evidence="8">
    <location>
        <begin position="1601"/>
        <end position="1647"/>
    </location>
</feature>
<dbReference type="Gene3D" id="1.10.510.10">
    <property type="entry name" value="Transferase(Phosphotransferase) domain 1"/>
    <property type="match status" value="1"/>
</dbReference>
<evidence type="ECO:0000256" key="1">
    <source>
        <dbReference type="ARBA" id="ARBA00006529"/>
    </source>
</evidence>
<feature type="compositionally biased region" description="Low complexity" evidence="8">
    <location>
        <begin position="135"/>
        <end position="165"/>
    </location>
</feature>
<organism evidence="10 11">
    <name type="scientific">Pseudomicrostroma glucosiphilum</name>
    <dbReference type="NCBI Taxonomy" id="1684307"/>
    <lineage>
        <taxon>Eukaryota</taxon>
        <taxon>Fungi</taxon>
        <taxon>Dikarya</taxon>
        <taxon>Basidiomycota</taxon>
        <taxon>Ustilaginomycotina</taxon>
        <taxon>Exobasidiomycetes</taxon>
        <taxon>Microstromatales</taxon>
        <taxon>Microstromatales incertae sedis</taxon>
        <taxon>Pseudomicrostroma</taxon>
    </lineage>
</organism>
<feature type="compositionally biased region" description="Basic residues" evidence="8">
    <location>
        <begin position="524"/>
        <end position="534"/>
    </location>
</feature>
<reference evidence="10 11" key="1">
    <citation type="journal article" date="2018" name="Mol. Biol. Evol.">
        <title>Broad Genomic Sampling Reveals a Smut Pathogenic Ancestry of the Fungal Clade Ustilaginomycotina.</title>
        <authorList>
            <person name="Kijpornyongpan T."/>
            <person name="Mondo S.J."/>
            <person name="Barry K."/>
            <person name="Sandor L."/>
            <person name="Lee J."/>
            <person name="Lipzen A."/>
            <person name="Pangilinan J."/>
            <person name="LaButti K."/>
            <person name="Hainaut M."/>
            <person name="Henrissat B."/>
            <person name="Grigoriev I.V."/>
            <person name="Spatafora J.W."/>
            <person name="Aime M.C."/>
        </authorList>
    </citation>
    <scope>NUCLEOTIDE SEQUENCE [LARGE SCALE GENOMIC DNA]</scope>
    <source>
        <strain evidence="10 11">MCA 4718</strain>
    </source>
</reference>
<dbReference type="PROSITE" id="PS00107">
    <property type="entry name" value="PROTEIN_KINASE_ATP"/>
    <property type="match status" value="1"/>
</dbReference>
<feature type="compositionally biased region" description="Low complexity" evidence="8">
    <location>
        <begin position="1734"/>
        <end position="1750"/>
    </location>
</feature>
<feature type="compositionally biased region" description="Low complexity" evidence="8">
    <location>
        <begin position="535"/>
        <end position="546"/>
    </location>
</feature>
<dbReference type="InterPro" id="IPR008271">
    <property type="entry name" value="Ser/Thr_kinase_AS"/>
</dbReference>
<feature type="compositionally biased region" description="Basic and acidic residues" evidence="8">
    <location>
        <begin position="586"/>
        <end position="606"/>
    </location>
</feature>
<feature type="region of interest" description="Disordered" evidence="8">
    <location>
        <begin position="739"/>
        <end position="913"/>
    </location>
</feature>
<keyword evidence="6 7" id="KW-0067">ATP-binding</keyword>
<accession>A0A316U0Q8</accession>
<feature type="compositionally biased region" description="Polar residues" evidence="8">
    <location>
        <begin position="686"/>
        <end position="696"/>
    </location>
</feature>
<sequence length="2051" mass="217760">MPISPTGSLRSFRGFSSEHDQNRSERMRSGGGQRSSSRGPSSKGGAGIAAASWVDDTSPKSSPIVAGDQASSSTGFDPQTQSSPVQNSPARLNFSVTAAPNDRLDSNRSANGNNEAETGAASGSGLYLTTNVFGPSSQHQHPPSPLSAGSTGSHGHPHSTGHSGSNTPPSAVRSPGAGGGFFSILRPTSPRVVDGSSVGTEKRKPKERTVITGGQAGESSRDAKERSLADRSRKNGSMLFDHVGSVFERFGKKVHYRSDSREPPKGSPDALTGASSGGDESSLVDPTSAVAPTADQIDLLEELAAQKPPLLRNPSASSVISFESVEDGTVAGRQALGRMLIQVTEDNERFLVVDVSGLDSAAGIKERMLSKLHRFEDDPASFVFYRTEIGMSETSGPPIAEDSLWTVCKALGDNKGNLKFLLKQIGPPARPTSTGPPPAAAVTALSEPQRRRSKQESGSSESPLSPQAIFAQSNAAATSGDRHLKADSISSVSSTGDYAFQHDGAEGGNGTLATYDSGSETGRKKGLARSKGVSRRSFASGSAGSSDDPRFSGLSQATSSRPSSGLLAVREGRSDSVHTKGTTVEDEPRGKGSVHAEQHDARDPDAPIHVQGQAFSGPAEEMEELQQVSVEEERPVLPRRYSRGTPQRPATSSGYSNGNALASAARSPSKSPRNKATELDRHAHSPPSQRQQMPEDSSSRRRDVQTAERDEYDLHDAARMYNQPDAGYEQLLAQNLAGGSSKINNRQGGNALQPIRSMEDLKSKSGSEVNASRSVKDNPSSTQPKTSRANRQSVSDYLPEEMRSPGKDGRYPSLTVAREAATGPVQMPPNNQSRRPGSAGQVSRPAQPLAPLQPRHSADGPPMGVAQSGAISAVASSTAPRHPPSATSMRMASSFDGGYRDQFPGQMSHRGPGTLRAPASGVALAHNYQAQHQHHVQAMSGTAHPHPPNLYINEFGARVYTDPRAGPHSYHGPPALTPFPQRPHTFHDAGNPATAHYRAFMSPPEPKEDPYIQARFPASSTRQVSEFLRTGQAGGSVALSPGMTVQETLQHRRQSGGQEPRQPFVHPHFGPREPRALNQPQSASQWDPRSAHHHHQQQQQLHQLKQQEQREASSPHPPVLMPRSSHDARQTAQSSMPGQHAQRPSQEYHYPRTPATSSPQQGATRIVGPQNLHGQAPQYRGPPPAALPHSQRSAPAHTGGQYQQQVSSTHPRTSTGSGQQGDGHHRGSTNGGSDRSSGLSFKSTESDAVAGHRRSLSRESSQPRSSIEESMTAPTSARSSGSGPLPGQHLKSLESPPPSGGPAASSRVRNQPTHVGPDEIDVSRIRPLPRLPVTSAVSSTASKSAKAAQSHDGEDEGTLKADQWASLLANASGDSNALKPPRMPAAASPNSTVKADSPSTASSSTATVKSPSGQGSSRIGNFHLDDGGGGTFASFADDDDDDEGGTWAKPLDAAPPLSNNPSSLSSGSSGKDSGQTTSLDDADDSGTLKPSLKAPDGVSLLERVSSPSRRPELRLTIDAPNSPAAAFVKARASPHDSPALSSSSNGGPVPLSSTFSPGVLRKSSFARRDNAWAMRPPPEQLYENLDEFFPRHDLDKPVLDAAAAGAPPSPLPSSAASGSPSTTSSGRHQLTTASPTSASSLTRHKKSIRRVAEDRMRFMEMNGGAQTADTPAPRRAPVLSSGVGSLTPMTAVNAASSSSVTSPGLGLARRRSTKLWGTKLLEMTPGSEQVNRGSHAASVSGSSVAESPSADSNALPVFKWVKGDLIGKGTYGRVYLALNATTGEMIAVKQVELPRTESDREDTRQKGVVTALKSEIDTLKDLDHPNIVSYLGFEETPKYLHLFLEYVPGGSIASVLRKYGPMEEGTIKFFVLQILSGLTYLHERGVLHRDLKGDNLLVNLDGTVKISDFGTVRKSDNIYSNVEGMSLQGSVFWMAPEVVTMSKKGYSAKVDIWSLGCVVLEMLAGRRPWSDDEAVQAMFKIGKEGRAPPIPPDVRPSPEAAHFLKKCFELDPDARPTASRLLEHVFPYNNNEWSFKDTMLYKTMKNTVRNR</sequence>
<keyword evidence="11" id="KW-1185">Reference proteome</keyword>
<dbReference type="InterPro" id="IPR011009">
    <property type="entry name" value="Kinase-like_dom_sf"/>
</dbReference>
<keyword evidence="5 10" id="KW-0418">Kinase</keyword>
<feature type="compositionally biased region" description="Polar residues" evidence="8">
    <location>
        <begin position="1200"/>
        <end position="1217"/>
    </location>
</feature>
<dbReference type="PROSITE" id="PS50011">
    <property type="entry name" value="PROTEIN_KINASE_DOM"/>
    <property type="match status" value="1"/>
</dbReference>
<dbReference type="OrthoDB" id="266718at2759"/>
<dbReference type="GO" id="GO:0005524">
    <property type="term" value="F:ATP binding"/>
    <property type="evidence" value="ECO:0007669"/>
    <property type="project" value="UniProtKB-UniRule"/>
</dbReference>
<feature type="compositionally biased region" description="Polar residues" evidence="8">
    <location>
        <begin position="456"/>
        <end position="466"/>
    </location>
</feature>
<dbReference type="SMART" id="SM00220">
    <property type="entry name" value="S_TKc"/>
    <property type="match status" value="1"/>
</dbReference>
<feature type="region of interest" description="Disordered" evidence="8">
    <location>
        <begin position="1725"/>
        <end position="1750"/>
    </location>
</feature>
<feature type="compositionally biased region" description="Polar residues" evidence="8">
    <location>
        <begin position="1078"/>
        <end position="1087"/>
    </location>
</feature>
<dbReference type="GO" id="GO:0000196">
    <property type="term" value="P:cell integrity MAPK cascade"/>
    <property type="evidence" value="ECO:0007669"/>
    <property type="project" value="UniProtKB-ARBA"/>
</dbReference>
<feature type="compositionally biased region" description="Basic and acidic residues" evidence="8">
    <location>
        <begin position="16"/>
        <end position="28"/>
    </location>
</feature>
<evidence type="ECO:0000256" key="4">
    <source>
        <dbReference type="ARBA" id="ARBA00022741"/>
    </source>
</evidence>
<feature type="region of interest" description="Disordered" evidence="8">
    <location>
        <begin position="256"/>
        <end position="286"/>
    </location>
</feature>
<dbReference type="CDD" id="cd06629">
    <property type="entry name" value="STKc_Bck1_like"/>
    <property type="match status" value="1"/>
</dbReference>
<feature type="compositionally biased region" description="Polar residues" evidence="8">
    <location>
        <begin position="1272"/>
        <end position="1282"/>
    </location>
</feature>
<gene>
    <name evidence="10" type="ORF">BCV69DRAFT_73866</name>
</gene>
<feature type="compositionally biased region" description="Basic and acidic residues" evidence="8">
    <location>
        <begin position="200"/>
        <end position="209"/>
    </location>
</feature>
<feature type="compositionally biased region" description="Pro residues" evidence="8">
    <location>
        <begin position="428"/>
        <end position="439"/>
    </location>
</feature>
<evidence type="ECO:0000256" key="3">
    <source>
        <dbReference type="ARBA" id="ARBA00022679"/>
    </source>
</evidence>
<evidence type="ECO:0000259" key="9">
    <source>
        <dbReference type="PROSITE" id="PS50011"/>
    </source>
</evidence>
<feature type="compositionally biased region" description="Basic and acidic residues" evidence="8">
    <location>
        <begin position="697"/>
        <end position="718"/>
    </location>
</feature>
<evidence type="ECO:0000256" key="6">
    <source>
        <dbReference type="ARBA" id="ARBA00022840"/>
    </source>
</evidence>
<feature type="compositionally biased region" description="Polar residues" evidence="8">
    <location>
        <begin position="1154"/>
        <end position="1163"/>
    </location>
</feature>
<feature type="compositionally biased region" description="Polar residues" evidence="8">
    <location>
        <begin position="766"/>
        <end position="795"/>
    </location>
</feature>
<feature type="binding site" evidence="7">
    <location>
        <position position="1789"/>
    </location>
    <ligand>
        <name>ATP</name>
        <dbReference type="ChEBI" id="CHEBI:30616"/>
    </ligand>
</feature>
<evidence type="ECO:0000313" key="10">
    <source>
        <dbReference type="EMBL" id="PWN18448.1"/>
    </source>
</evidence>
<feature type="compositionally biased region" description="Low complexity" evidence="8">
    <location>
        <begin position="1333"/>
        <end position="1348"/>
    </location>
</feature>
<feature type="compositionally biased region" description="Low complexity" evidence="8">
    <location>
        <begin position="1535"/>
        <end position="1544"/>
    </location>
</feature>
<keyword evidence="2" id="KW-0723">Serine/threonine-protein kinase</keyword>
<feature type="compositionally biased region" description="Polar residues" evidence="8">
    <location>
        <begin position="511"/>
        <end position="520"/>
    </location>
</feature>
<feature type="compositionally biased region" description="Low complexity" evidence="8">
    <location>
        <begin position="1258"/>
        <end position="1270"/>
    </location>
</feature>
<feature type="compositionally biased region" description="Polar residues" evidence="8">
    <location>
        <begin position="874"/>
        <end position="891"/>
    </location>
</feature>
<dbReference type="GO" id="GO:0004709">
    <property type="term" value="F:MAP kinase kinase kinase activity"/>
    <property type="evidence" value="ECO:0007669"/>
    <property type="project" value="UniProtKB-ARBA"/>
</dbReference>
<feature type="compositionally biased region" description="Polar residues" evidence="8">
    <location>
        <begin position="739"/>
        <end position="750"/>
    </location>
</feature>
<feature type="region of interest" description="Disordered" evidence="8">
    <location>
        <begin position="1"/>
        <end position="237"/>
    </location>
</feature>
<feature type="region of interest" description="Disordered" evidence="8">
    <location>
        <begin position="500"/>
        <end position="721"/>
    </location>
</feature>
<feature type="compositionally biased region" description="Polar residues" evidence="8">
    <location>
        <begin position="69"/>
        <end position="98"/>
    </location>
</feature>
<feature type="compositionally biased region" description="Low complexity" evidence="8">
    <location>
        <begin position="1393"/>
        <end position="1412"/>
    </location>
</feature>
<dbReference type="PANTHER" id="PTHR11584">
    <property type="entry name" value="SERINE/THREONINE PROTEIN KINASE"/>
    <property type="match status" value="1"/>
</dbReference>
<dbReference type="InterPro" id="IPR000719">
    <property type="entry name" value="Prot_kinase_dom"/>
</dbReference>
<evidence type="ECO:0000256" key="2">
    <source>
        <dbReference type="ARBA" id="ARBA00022527"/>
    </source>
</evidence>
<feature type="compositionally biased region" description="Low complexity" evidence="8">
    <location>
        <begin position="109"/>
        <end position="123"/>
    </location>
</feature>
<dbReference type="SUPFAM" id="SSF56112">
    <property type="entry name" value="Protein kinase-like (PK-like)"/>
    <property type="match status" value="1"/>
</dbReference>
<evidence type="ECO:0000256" key="7">
    <source>
        <dbReference type="PROSITE-ProRule" id="PRU10141"/>
    </source>
</evidence>
<evidence type="ECO:0000313" key="11">
    <source>
        <dbReference type="Proteomes" id="UP000245942"/>
    </source>
</evidence>
<dbReference type="STRING" id="1684307.A0A316U0Q8"/>
<feature type="compositionally biased region" description="Basic and acidic residues" evidence="8">
    <location>
        <begin position="219"/>
        <end position="233"/>
    </location>
</feature>
<dbReference type="Pfam" id="PF00069">
    <property type="entry name" value="Pkinase"/>
    <property type="match status" value="1"/>
</dbReference>
<feature type="compositionally biased region" description="Polar residues" evidence="8">
    <location>
        <begin position="1231"/>
        <end position="1243"/>
    </location>
</feature>
<feature type="compositionally biased region" description="Polar residues" evidence="8">
    <location>
        <begin position="1130"/>
        <end position="1145"/>
    </location>
</feature>
<proteinExistence type="inferred from homology"/>
<feature type="compositionally biased region" description="Low complexity" evidence="8">
    <location>
        <begin position="660"/>
        <end position="671"/>
    </location>
</feature>
<dbReference type="EMBL" id="KZ819336">
    <property type="protein sequence ID" value="PWN18448.1"/>
    <property type="molecule type" value="Genomic_DNA"/>
</dbReference>
<comment type="similarity">
    <text evidence="1">Belongs to the protein kinase superfamily. STE Ser/Thr protein kinase family. MAP kinase kinase kinase subfamily.</text>
</comment>
<dbReference type="Proteomes" id="UP000245942">
    <property type="component" value="Unassembled WGS sequence"/>
</dbReference>
<feature type="region of interest" description="Disordered" evidence="8">
    <location>
        <begin position="1047"/>
        <end position="1560"/>
    </location>
</feature>
<feature type="compositionally biased region" description="Polar residues" evidence="8">
    <location>
        <begin position="553"/>
        <end position="563"/>
    </location>
</feature>
<dbReference type="FunFam" id="1.10.510.10:FF:000182">
    <property type="entry name" value="MAP kinase kinase kinase mkh1"/>
    <property type="match status" value="1"/>
</dbReference>